<gene>
    <name evidence="6" type="ORF">D0Z08_23305</name>
</gene>
<organism evidence="6 7">
    <name type="scientific">Nocardioides immobilis</name>
    <dbReference type="NCBI Taxonomy" id="2049295"/>
    <lineage>
        <taxon>Bacteria</taxon>
        <taxon>Bacillati</taxon>
        <taxon>Actinomycetota</taxon>
        <taxon>Actinomycetes</taxon>
        <taxon>Propionibacteriales</taxon>
        <taxon>Nocardioidaceae</taxon>
        <taxon>Nocardioides</taxon>
    </lineage>
</organism>
<comment type="caution">
    <text evidence="6">The sequence shown here is derived from an EMBL/GenBank/DDBJ whole genome shotgun (WGS) entry which is preliminary data.</text>
</comment>
<feature type="active site" description="Proton donor/acceptor" evidence="2">
    <location>
        <position position="269"/>
    </location>
</feature>
<dbReference type="GO" id="GO:0003676">
    <property type="term" value="F:nucleic acid binding"/>
    <property type="evidence" value="ECO:0007669"/>
    <property type="project" value="InterPro"/>
</dbReference>
<evidence type="ECO:0000256" key="4">
    <source>
        <dbReference type="SAM" id="MobiDB-lite"/>
    </source>
</evidence>
<dbReference type="PANTHER" id="PTHR48100">
    <property type="entry name" value="BROAD-SPECIFICITY PHOSPHATASE YOR283W-RELATED"/>
    <property type="match status" value="1"/>
</dbReference>
<proteinExistence type="predicted"/>
<feature type="region of interest" description="Disordered" evidence="4">
    <location>
        <begin position="197"/>
        <end position="216"/>
    </location>
</feature>
<evidence type="ECO:0000259" key="5">
    <source>
        <dbReference type="PROSITE" id="PS50879"/>
    </source>
</evidence>
<evidence type="ECO:0000313" key="7">
    <source>
        <dbReference type="Proteomes" id="UP000283644"/>
    </source>
</evidence>
<feature type="active site" description="Proton donor/acceptor; for phosphatase activity" evidence="1">
    <location>
        <position position="269"/>
    </location>
</feature>
<dbReference type="AlphaFoldDB" id="A0A417XWB2"/>
<dbReference type="PROSITE" id="PS50879">
    <property type="entry name" value="RNASE_H_1"/>
    <property type="match status" value="1"/>
</dbReference>
<dbReference type="Proteomes" id="UP000283644">
    <property type="component" value="Unassembled WGS sequence"/>
</dbReference>
<dbReference type="InterPro" id="IPR012337">
    <property type="entry name" value="RNaseH-like_sf"/>
</dbReference>
<dbReference type="EMBL" id="QXGH01000030">
    <property type="protein sequence ID" value="RHW24663.1"/>
    <property type="molecule type" value="Genomic_DNA"/>
</dbReference>
<dbReference type="SUPFAM" id="SSF53254">
    <property type="entry name" value="Phosphoglycerate mutase-like"/>
    <property type="match status" value="1"/>
</dbReference>
<accession>A0A417XWB2</accession>
<dbReference type="InterPro" id="IPR002156">
    <property type="entry name" value="RNaseH_domain"/>
</dbReference>
<dbReference type="Gene3D" id="3.40.50.1240">
    <property type="entry name" value="Phosphoglycerate mutase-like"/>
    <property type="match status" value="1"/>
</dbReference>
<dbReference type="OrthoDB" id="5296884at2"/>
<dbReference type="NCBIfam" id="NF005567">
    <property type="entry name" value="PRK07238.1"/>
    <property type="match status" value="1"/>
</dbReference>
<feature type="binding site" evidence="3">
    <location>
        <position position="245"/>
    </location>
    <ligand>
        <name>substrate</name>
    </ligand>
</feature>
<sequence>MTGGSTGDRTGPRSVIVEADGGSRGNPGPAAYGAVLKDAETGEVIAEDGRTIGVATNNVAEYSGLIAGLELAELYAPGADIEVRMDSKLVVEQMSGRWKIKHPDMKPLAMEANRLAPFGTTYTWMPREQNKHADRLANEALDGKRHGVTVLVPTDESLIEEIESPAAVTGVDQAGAPPQPAEPTTLILVRHGVTPHTSGRRFSGGLGGDNPGLSDEGRDQIRAAAGWLVDLKDRIDAVVCSPVRRTRESAEIIAAELGLPLEEEPGFAEMEFGVWDGLTFMEVAEQHKESFESWLGDLDSAPPGGESFRVVETRVVAGLERILDHHEGRTVVVVSHVTPIKTLVAHALKAPLDAVFRMELSPASVSVISYYPDHSAAEGAGRHGSLRLYNALPAGVRSMLETGRW</sequence>
<feature type="domain" description="RNase H type-1" evidence="5">
    <location>
        <begin position="11"/>
        <end position="142"/>
    </location>
</feature>
<dbReference type="PANTHER" id="PTHR48100:SF1">
    <property type="entry name" value="HISTIDINE PHOSPHATASE FAMILY PROTEIN-RELATED"/>
    <property type="match status" value="1"/>
</dbReference>
<evidence type="ECO:0000256" key="2">
    <source>
        <dbReference type="PIRSR" id="PIRSR613078-1"/>
    </source>
</evidence>
<dbReference type="InterPro" id="IPR050275">
    <property type="entry name" value="PGM_Phosphatase"/>
</dbReference>
<keyword evidence="7" id="KW-1185">Reference proteome</keyword>
<dbReference type="Pfam" id="PF13456">
    <property type="entry name" value="RVT_3"/>
    <property type="match status" value="1"/>
</dbReference>
<evidence type="ECO:0000313" key="6">
    <source>
        <dbReference type="EMBL" id="RHW24663.1"/>
    </source>
</evidence>
<dbReference type="SMART" id="SM00855">
    <property type="entry name" value="PGAM"/>
    <property type="match status" value="1"/>
</dbReference>
<dbReference type="GO" id="GO:0005737">
    <property type="term" value="C:cytoplasm"/>
    <property type="evidence" value="ECO:0007669"/>
    <property type="project" value="TreeGrafter"/>
</dbReference>
<dbReference type="CDD" id="cd07067">
    <property type="entry name" value="HP_PGM_like"/>
    <property type="match status" value="1"/>
</dbReference>
<dbReference type="InterPro" id="IPR013078">
    <property type="entry name" value="His_Pase_superF_clade-1"/>
</dbReference>
<dbReference type="InterPro" id="IPR029033">
    <property type="entry name" value="His_PPase_superfam"/>
</dbReference>
<dbReference type="PIRSF" id="PIRSF036922">
    <property type="entry name" value="RNaseH_PGAM"/>
    <property type="match status" value="1"/>
</dbReference>
<dbReference type="CDD" id="cd09279">
    <property type="entry name" value="RNase_HI_like"/>
    <property type="match status" value="1"/>
</dbReference>
<dbReference type="Gene3D" id="3.30.420.10">
    <property type="entry name" value="Ribonuclease H-like superfamily/Ribonuclease H"/>
    <property type="match status" value="1"/>
</dbReference>
<dbReference type="InterPro" id="IPR014636">
    <property type="entry name" value="RNaseH/PGlycerate_mutase"/>
</dbReference>
<evidence type="ECO:0000256" key="3">
    <source>
        <dbReference type="PIRSR" id="PIRSR613078-2"/>
    </source>
</evidence>
<protein>
    <submittedName>
        <fullName evidence="6">Bifunctional RNase H/acid phosphatase</fullName>
    </submittedName>
</protein>
<reference evidence="6 7" key="1">
    <citation type="submission" date="2018-09" db="EMBL/GenBank/DDBJ databases">
        <title>Genome sequencing of Nocardioides immobilis CCTCC AB 2017083 for comparison to Nocardioides silvaticus.</title>
        <authorList>
            <person name="Li C."/>
            <person name="Wang G."/>
        </authorList>
    </citation>
    <scope>NUCLEOTIDE SEQUENCE [LARGE SCALE GENOMIC DNA]</scope>
    <source>
        <strain evidence="6 7">CCTCC AB 2017083</strain>
    </source>
</reference>
<evidence type="ECO:0000256" key="1">
    <source>
        <dbReference type="PIRSR" id="PIRSR036922-1"/>
    </source>
</evidence>
<feature type="active site" description="Tele-phosphohistidine intermediate" evidence="1">
    <location>
        <position position="191"/>
    </location>
</feature>
<dbReference type="SUPFAM" id="SSF53098">
    <property type="entry name" value="Ribonuclease H-like"/>
    <property type="match status" value="1"/>
</dbReference>
<dbReference type="GO" id="GO:0004523">
    <property type="term" value="F:RNA-DNA hybrid ribonuclease activity"/>
    <property type="evidence" value="ECO:0007669"/>
    <property type="project" value="InterPro"/>
</dbReference>
<dbReference type="RefSeq" id="WP_118927674.1">
    <property type="nucleotide sequence ID" value="NZ_QXGH01000030.1"/>
</dbReference>
<dbReference type="GO" id="GO:0016791">
    <property type="term" value="F:phosphatase activity"/>
    <property type="evidence" value="ECO:0007669"/>
    <property type="project" value="TreeGrafter"/>
</dbReference>
<dbReference type="Pfam" id="PF00300">
    <property type="entry name" value="His_Phos_1"/>
    <property type="match status" value="1"/>
</dbReference>
<name>A0A417XWB2_9ACTN</name>
<feature type="region of interest" description="Disordered" evidence="4">
    <location>
        <begin position="1"/>
        <end position="29"/>
    </location>
</feature>
<dbReference type="InterPro" id="IPR036397">
    <property type="entry name" value="RNaseH_sf"/>
</dbReference>